<dbReference type="EMBL" id="DVFU01000077">
    <property type="protein sequence ID" value="HIQ64881.1"/>
    <property type="molecule type" value="Genomic_DNA"/>
</dbReference>
<reference evidence="1" key="1">
    <citation type="submission" date="2020-10" db="EMBL/GenBank/DDBJ databases">
        <authorList>
            <person name="Gilroy R."/>
        </authorList>
    </citation>
    <scope>NUCLEOTIDE SEQUENCE</scope>
    <source>
        <strain evidence="1">CHK165-10780</strain>
    </source>
</reference>
<evidence type="ECO:0000313" key="2">
    <source>
        <dbReference type="Proteomes" id="UP000886725"/>
    </source>
</evidence>
<sequence length="139" mass="17038">MKIIFYDIEHFIIYDFHPLDRGRIKAQISKLVAHLIKQYHEKPNGLYQVIIRSDHLITIYEFQKTMDSFLEEMELKVVLVKDDMLYEFEDYFMIQDKKDVFCYQDKFYKKSILLSEVEYCKRIFGEEKEKIEPFLQKVE</sequence>
<organism evidence="1 2">
    <name type="scientific">Candidatus Faecenecus gallistercoris</name>
    <dbReference type="NCBI Taxonomy" id="2840793"/>
    <lineage>
        <taxon>Bacteria</taxon>
        <taxon>Bacillati</taxon>
        <taxon>Bacillota</taxon>
        <taxon>Bacillota incertae sedis</taxon>
        <taxon>Candidatus Faecenecus</taxon>
    </lineage>
</organism>
<name>A0A9D1CK61_9FIRM</name>
<accession>A0A9D1CK61</accession>
<dbReference type="AlphaFoldDB" id="A0A9D1CK61"/>
<dbReference type="Proteomes" id="UP000886725">
    <property type="component" value="Unassembled WGS sequence"/>
</dbReference>
<evidence type="ECO:0000313" key="1">
    <source>
        <dbReference type="EMBL" id="HIQ64881.1"/>
    </source>
</evidence>
<reference evidence="1" key="2">
    <citation type="journal article" date="2021" name="PeerJ">
        <title>Extensive microbial diversity within the chicken gut microbiome revealed by metagenomics and culture.</title>
        <authorList>
            <person name="Gilroy R."/>
            <person name="Ravi A."/>
            <person name="Getino M."/>
            <person name="Pursley I."/>
            <person name="Horton D.L."/>
            <person name="Alikhan N.F."/>
            <person name="Baker D."/>
            <person name="Gharbi K."/>
            <person name="Hall N."/>
            <person name="Watson M."/>
            <person name="Adriaenssens E.M."/>
            <person name="Foster-Nyarko E."/>
            <person name="Jarju S."/>
            <person name="Secka A."/>
            <person name="Antonio M."/>
            <person name="Oren A."/>
            <person name="Chaudhuri R.R."/>
            <person name="La Ragione R."/>
            <person name="Hildebrand F."/>
            <person name="Pallen M.J."/>
        </authorList>
    </citation>
    <scope>NUCLEOTIDE SEQUENCE</scope>
    <source>
        <strain evidence="1">CHK165-10780</strain>
    </source>
</reference>
<comment type="caution">
    <text evidence="1">The sequence shown here is derived from an EMBL/GenBank/DDBJ whole genome shotgun (WGS) entry which is preliminary data.</text>
</comment>
<proteinExistence type="predicted"/>
<gene>
    <name evidence="1" type="ORF">IAC85_03990</name>
</gene>
<protein>
    <submittedName>
        <fullName evidence="1">Uncharacterized protein</fullName>
    </submittedName>
</protein>